<feature type="compositionally biased region" description="Basic and acidic residues" evidence="1">
    <location>
        <begin position="1"/>
        <end position="29"/>
    </location>
</feature>
<dbReference type="EMBL" id="UZAK01007236">
    <property type="protein sequence ID" value="VDO91765.1"/>
    <property type="molecule type" value="Genomic_DNA"/>
</dbReference>
<dbReference type="AlphaFoldDB" id="A0A183JQF8"/>
<sequence length="102" mass="11687">MVSDPKKCIIKRGRDTSHSTRSVDAKVDVESPQISSGSINLHGPTKERRSIKKSVRNKNLRKEVSSVPRLPDGSEHEMPRKPNHKAVCFWQEKQKPDYPSRR</sequence>
<feature type="compositionally biased region" description="Basic residues" evidence="1">
    <location>
        <begin position="49"/>
        <end position="59"/>
    </location>
</feature>
<evidence type="ECO:0000256" key="1">
    <source>
        <dbReference type="SAM" id="MobiDB-lite"/>
    </source>
</evidence>
<feature type="region of interest" description="Disordered" evidence="1">
    <location>
        <begin position="1"/>
        <end position="102"/>
    </location>
</feature>
<organism evidence="4">
    <name type="scientific">Schistosoma curassoni</name>
    <dbReference type="NCBI Taxonomy" id="6186"/>
    <lineage>
        <taxon>Eukaryota</taxon>
        <taxon>Metazoa</taxon>
        <taxon>Spiralia</taxon>
        <taxon>Lophotrochozoa</taxon>
        <taxon>Platyhelminthes</taxon>
        <taxon>Trematoda</taxon>
        <taxon>Digenea</taxon>
        <taxon>Strigeidida</taxon>
        <taxon>Schistosomatoidea</taxon>
        <taxon>Schistosomatidae</taxon>
        <taxon>Schistosoma</taxon>
    </lineage>
</organism>
<evidence type="ECO:0000313" key="3">
    <source>
        <dbReference type="Proteomes" id="UP000279833"/>
    </source>
</evidence>
<protein>
    <submittedName>
        <fullName evidence="2 4">Uncharacterized protein</fullName>
    </submittedName>
</protein>
<dbReference type="Proteomes" id="UP000279833">
    <property type="component" value="Unassembled WGS sequence"/>
</dbReference>
<evidence type="ECO:0000313" key="2">
    <source>
        <dbReference type="EMBL" id="VDO91765.1"/>
    </source>
</evidence>
<reference evidence="2 3" key="2">
    <citation type="submission" date="2018-11" db="EMBL/GenBank/DDBJ databases">
        <authorList>
            <consortium name="Pathogen Informatics"/>
        </authorList>
    </citation>
    <scope>NUCLEOTIDE SEQUENCE [LARGE SCALE GENOMIC DNA]</scope>
    <source>
        <strain evidence="2">Dakar</strain>
        <strain evidence="3">Dakar, Senegal</strain>
    </source>
</reference>
<gene>
    <name evidence="2" type="ORF">SCUD_LOCUS4946</name>
</gene>
<proteinExistence type="predicted"/>
<dbReference type="WBParaSite" id="SCUD_0000494601-mRNA-1">
    <property type="protein sequence ID" value="SCUD_0000494601-mRNA-1"/>
    <property type="gene ID" value="SCUD_0000494601"/>
</dbReference>
<reference evidence="4" key="1">
    <citation type="submission" date="2016-06" db="UniProtKB">
        <authorList>
            <consortium name="WormBaseParasite"/>
        </authorList>
    </citation>
    <scope>IDENTIFICATION</scope>
</reference>
<evidence type="ECO:0000313" key="4">
    <source>
        <dbReference type="WBParaSite" id="SCUD_0000494601-mRNA-1"/>
    </source>
</evidence>
<accession>A0A183JQF8</accession>
<name>A0A183JQF8_9TREM</name>
<keyword evidence="3" id="KW-1185">Reference proteome</keyword>
<feature type="compositionally biased region" description="Basic and acidic residues" evidence="1">
    <location>
        <begin position="92"/>
        <end position="102"/>
    </location>
</feature>